<gene>
    <name evidence="1" type="ORF">GXP67_16165</name>
</gene>
<dbReference type="KEGG" id="rhoz:GXP67_16165"/>
<dbReference type="RefSeq" id="WP_162444084.1">
    <property type="nucleotide sequence ID" value="NZ_CP048222.1"/>
</dbReference>
<protein>
    <submittedName>
        <fullName evidence="1">NAD(P)-dependent oxidoreductase</fullName>
    </submittedName>
</protein>
<dbReference type="Gene3D" id="3.40.50.720">
    <property type="entry name" value="NAD(P)-binding Rossmann-like Domain"/>
    <property type="match status" value="1"/>
</dbReference>
<dbReference type="EMBL" id="CP048222">
    <property type="protein sequence ID" value="QHT68064.1"/>
    <property type="molecule type" value="Genomic_DNA"/>
</dbReference>
<accession>A0A6C0GJS4</accession>
<dbReference type="Proteomes" id="UP000480178">
    <property type="component" value="Chromosome"/>
</dbReference>
<proteinExistence type="predicted"/>
<dbReference type="InterPro" id="IPR036291">
    <property type="entry name" value="NAD(P)-bd_dom_sf"/>
</dbReference>
<sequence length="112" mass="13348">MPELENTIVIHRLYRGLDERDGAAAHVLALEKKMDSFQIFNVSAKSPFQPEDMTELKTNPKQIIFKYYPEAEMYFHQRIWVFPSYIDRVYVVDKAIQLLGYQPQHNFKQLIR</sequence>
<dbReference type="AlphaFoldDB" id="A0A6C0GJS4"/>
<name>A0A6C0GJS4_9BACT</name>
<evidence type="ECO:0000313" key="1">
    <source>
        <dbReference type="EMBL" id="QHT68064.1"/>
    </source>
</evidence>
<keyword evidence="2" id="KW-1185">Reference proteome</keyword>
<evidence type="ECO:0000313" key="2">
    <source>
        <dbReference type="Proteomes" id="UP000480178"/>
    </source>
</evidence>
<reference evidence="1 2" key="1">
    <citation type="submission" date="2020-01" db="EMBL/GenBank/DDBJ databases">
        <authorList>
            <person name="Kim M.K."/>
        </authorList>
    </citation>
    <scope>NUCLEOTIDE SEQUENCE [LARGE SCALE GENOMIC DNA]</scope>
    <source>
        <strain evidence="1 2">172606-1</strain>
    </source>
</reference>
<dbReference type="SUPFAM" id="SSF51735">
    <property type="entry name" value="NAD(P)-binding Rossmann-fold domains"/>
    <property type="match status" value="1"/>
</dbReference>
<organism evidence="1 2">
    <name type="scientific">Rhodocytophaga rosea</name>
    <dbReference type="NCBI Taxonomy" id="2704465"/>
    <lineage>
        <taxon>Bacteria</taxon>
        <taxon>Pseudomonadati</taxon>
        <taxon>Bacteroidota</taxon>
        <taxon>Cytophagia</taxon>
        <taxon>Cytophagales</taxon>
        <taxon>Rhodocytophagaceae</taxon>
        <taxon>Rhodocytophaga</taxon>
    </lineage>
</organism>